<accession>A0A085N3U2</accession>
<protein>
    <submittedName>
        <fullName evidence="2">Uncharacterized protein</fullName>
    </submittedName>
</protein>
<keyword evidence="3" id="KW-1185">Reference proteome</keyword>
<evidence type="ECO:0000313" key="2">
    <source>
        <dbReference type="EMBL" id="KFD64138.1"/>
    </source>
</evidence>
<sequence>MAPPDLSLIPRIPILPQIKVRIHWLVYTLKRRCSLKAGIEHSVFTLSQFTLVLHEKKNKSESEFGDNPCLESICHQCLSHEAAFLGPSLQPKIKQPLEFKHL</sequence>
<evidence type="ECO:0000313" key="3">
    <source>
        <dbReference type="Proteomes" id="UP000030764"/>
    </source>
</evidence>
<dbReference type="Proteomes" id="UP000030764">
    <property type="component" value="Unassembled WGS sequence"/>
</dbReference>
<reference evidence="2 3" key="1">
    <citation type="journal article" date="2014" name="Nat. Genet.">
        <title>Genome and transcriptome of the porcine whipworm Trichuris suis.</title>
        <authorList>
            <person name="Jex A.R."/>
            <person name="Nejsum P."/>
            <person name="Schwarz E.M."/>
            <person name="Hu L."/>
            <person name="Young N.D."/>
            <person name="Hall R.S."/>
            <person name="Korhonen P.K."/>
            <person name="Liao S."/>
            <person name="Thamsborg S."/>
            <person name="Xia J."/>
            <person name="Xu P."/>
            <person name="Wang S."/>
            <person name="Scheerlinck J.P."/>
            <person name="Hofmann A."/>
            <person name="Sternberg P.W."/>
            <person name="Wang J."/>
            <person name="Gasser R.B."/>
        </authorList>
    </citation>
    <scope>NUCLEOTIDE SEQUENCE [LARGE SCALE GENOMIC DNA]</scope>
    <source>
        <strain evidence="2">DCEP-RM93F</strain>
        <strain evidence="1">DCEP-RM93M</strain>
    </source>
</reference>
<name>A0A085N3U2_9BILA</name>
<gene>
    <name evidence="1" type="ORF">M513_04668</name>
    <name evidence="2" type="ORF">M514_04668</name>
</gene>
<dbReference type="Proteomes" id="UP000030758">
    <property type="component" value="Unassembled WGS sequence"/>
</dbReference>
<organism evidence="2">
    <name type="scientific">Trichuris suis</name>
    <name type="common">pig whipworm</name>
    <dbReference type="NCBI Taxonomy" id="68888"/>
    <lineage>
        <taxon>Eukaryota</taxon>
        <taxon>Metazoa</taxon>
        <taxon>Ecdysozoa</taxon>
        <taxon>Nematoda</taxon>
        <taxon>Enoplea</taxon>
        <taxon>Dorylaimia</taxon>
        <taxon>Trichinellida</taxon>
        <taxon>Trichuridae</taxon>
        <taxon>Trichuris</taxon>
    </lineage>
</organism>
<dbReference type="EMBL" id="KL363207">
    <property type="protein sequence ID" value="KFD54521.1"/>
    <property type="molecule type" value="Genomic_DNA"/>
</dbReference>
<proteinExistence type="predicted"/>
<dbReference type="AlphaFoldDB" id="A0A085N3U2"/>
<dbReference type="EMBL" id="KL367561">
    <property type="protein sequence ID" value="KFD64138.1"/>
    <property type="molecule type" value="Genomic_DNA"/>
</dbReference>
<evidence type="ECO:0000313" key="1">
    <source>
        <dbReference type="EMBL" id="KFD54521.1"/>
    </source>
</evidence>